<protein>
    <submittedName>
        <fullName evidence="4">SRPBCC family protein</fullName>
    </submittedName>
</protein>
<keyword evidence="2" id="KW-0472">Membrane</keyword>
<evidence type="ECO:0000256" key="2">
    <source>
        <dbReference type="SAM" id="Phobius"/>
    </source>
</evidence>
<dbReference type="Pfam" id="PF03364">
    <property type="entry name" value="Polyketide_cyc"/>
    <property type="match status" value="1"/>
</dbReference>
<dbReference type="Gene3D" id="3.30.530.20">
    <property type="match status" value="1"/>
</dbReference>
<dbReference type="RefSeq" id="WP_194507478.1">
    <property type="nucleotide sequence ID" value="NZ_JADILU010000003.1"/>
</dbReference>
<dbReference type="SUPFAM" id="SSF55136">
    <property type="entry name" value="Probable bacterial effector-binding domain"/>
    <property type="match status" value="1"/>
</dbReference>
<sequence length="340" mass="38490">MKAFKYILFLLLILFIGFAIYIAVQPNDYEFNRSKIIKAPTPVVYDVVNDFKEWPRFSPWIEKDTNAILTFNDKTSGVGAGYSWEGEILGIGNAETVDVLNNKKINQQIEFVKPFESISNINWTFEQVEKGTKVTWSMDGKQDFMTKMYVAFAGSIEKNTAPDFERGLFKLDSIVQADIKKYSITVEGITQHSGGFYLYNTMSCKMEDLEQNKQEMMSNIGGYAISNNITMAGKPFVLYHKWDTENNTVMFSCCIPTSSKIVTTNPNVLTGQLEPFKAVKTVLRGDYANSEEAWNKAMAYIKDNNLVEPLTGPVLESYLTDPISTPNPANWITEIYLAVE</sequence>
<evidence type="ECO:0000256" key="1">
    <source>
        <dbReference type="ARBA" id="ARBA00008918"/>
    </source>
</evidence>
<dbReference type="Proteomes" id="UP001597548">
    <property type="component" value="Unassembled WGS sequence"/>
</dbReference>
<dbReference type="InterPro" id="IPR029442">
    <property type="entry name" value="GyrI-like"/>
</dbReference>
<dbReference type="InterPro" id="IPR011256">
    <property type="entry name" value="Reg_factor_effector_dom_sf"/>
</dbReference>
<keyword evidence="2" id="KW-1133">Transmembrane helix</keyword>
<comment type="caution">
    <text evidence="4">The sequence shown here is derived from an EMBL/GenBank/DDBJ whole genome shotgun (WGS) entry which is preliminary data.</text>
</comment>
<evidence type="ECO:0000313" key="5">
    <source>
        <dbReference type="Proteomes" id="UP001597548"/>
    </source>
</evidence>
<comment type="similarity">
    <text evidence="1">Belongs to the ribosome association toxin RatA family.</text>
</comment>
<keyword evidence="5" id="KW-1185">Reference proteome</keyword>
<keyword evidence="2" id="KW-0812">Transmembrane</keyword>
<name>A0ABW5ZT34_9FLAO</name>
<dbReference type="InterPro" id="IPR023393">
    <property type="entry name" value="START-like_dom_sf"/>
</dbReference>
<dbReference type="Gene3D" id="3.20.80.10">
    <property type="entry name" value="Regulatory factor, effector binding domain"/>
    <property type="match status" value="1"/>
</dbReference>
<dbReference type="CDD" id="cd07818">
    <property type="entry name" value="SRPBCC_1"/>
    <property type="match status" value="1"/>
</dbReference>
<dbReference type="EMBL" id="JBHUOS010000001">
    <property type="protein sequence ID" value="MFD2914852.1"/>
    <property type="molecule type" value="Genomic_DNA"/>
</dbReference>
<gene>
    <name evidence="4" type="ORF">ACFS29_04315</name>
</gene>
<dbReference type="SUPFAM" id="SSF55961">
    <property type="entry name" value="Bet v1-like"/>
    <property type="match status" value="1"/>
</dbReference>
<dbReference type="InterPro" id="IPR005031">
    <property type="entry name" value="COQ10_START"/>
</dbReference>
<dbReference type="Pfam" id="PF06445">
    <property type="entry name" value="GyrI-like"/>
    <property type="match status" value="1"/>
</dbReference>
<organism evidence="4 5">
    <name type="scientific">Psychroserpens luteus</name>
    <dbReference type="NCBI Taxonomy" id="1434066"/>
    <lineage>
        <taxon>Bacteria</taxon>
        <taxon>Pseudomonadati</taxon>
        <taxon>Bacteroidota</taxon>
        <taxon>Flavobacteriia</taxon>
        <taxon>Flavobacteriales</taxon>
        <taxon>Flavobacteriaceae</taxon>
        <taxon>Psychroserpens</taxon>
    </lineage>
</organism>
<accession>A0ABW5ZT34</accession>
<evidence type="ECO:0000313" key="4">
    <source>
        <dbReference type="EMBL" id="MFD2914852.1"/>
    </source>
</evidence>
<feature type="transmembrane region" description="Helical" evidence="2">
    <location>
        <begin position="6"/>
        <end position="24"/>
    </location>
</feature>
<proteinExistence type="inferred from homology"/>
<dbReference type="SMART" id="SM00871">
    <property type="entry name" value="AraC_E_bind"/>
    <property type="match status" value="1"/>
</dbReference>
<feature type="domain" description="AraC effector-binding" evidence="3">
    <location>
        <begin position="202"/>
        <end position="340"/>
    </location>
</feature>
<dbReference type="InterPro" id="IPR010499">
    <property type="entry name" value="AraC_E-bd"/>
</dbReference>
<reference evidence="5" key="1">
    <citation type="journal article" date="2019" name="Int. J. Syst. Evol. Microbiol.">
        <title>The Global Catalogue of Microorganisms (GCM) 10K type strain sequencing project: providing services to taxonomists for standard genome sequencing and annotation.</title>
        <authorList>
            <consortium name="The Broad Institute Genomics Platform"/>
            <consortium name="The Broad Institute Genome Sequencing Center for Infectious Disease"/>
            <person name="Wu L."/>
            <person name="Ma J."/>
        </authorList>
    </citation>
    <scope>NUCLEOTIDE SEQUENCE [LARGE SCALE GENOMIC DNA]</scope>
    <source>
        <strain evidence="5">KCTC 32514</strain>
    </source>
</reference>
<evidence type="ECO:0000259" key="3">
    <source>
        <dbReference type="SMART" id="SM00871"/>
    </source>
</evidence>